<organism evidence="1 2">
    <name type="scientific">Chlamydomonas eustigma</name>
    <dbReference type="NCBI Taxonomy" id="1157962"/>
    <lineage>
        <taxon>Eukaryota</taxon>
        <taxon>Viridiplantae</taxon>
        <taxon>Chlorophyta</taxon>
        <taxon>core chlorophytes</taxon>
        <taxon>Chlorophyceae</taxon>
        <taxon>CS clade</taxon>
        <taxon>Chlamydomonadales</taxon>
        <taxon>Chlamydomonadaceae</taxon>
        <taxon>Chlamydomonas</taxon>
    </lineage>
</organism>
<keyword evidence="2" id="KW-1185">Reference proteome</keyword>
<reference evidence="1 2" key="1">
    <citation type="submission" date="2017-08" db="EMBL/GenBank/DDBJ databases">
        <title>Acidophilic green algal genome provides insights into adaptation to an acidic environment.</title>
        <authorList>
            <person name="Hirooka S."/>
            <person name="Hirose Y."/>
            <person name="Kanesaki Y."/>
            <person name="Higuchi S."/>
            <person name="Fujiwara T."/>
            <person name="Onuma R."/>
            <person name="Era A."/>
            <person name="Ohbayashi R."/>
            <person name="Uzuka A."/>
            <person name="Nozaki H."/>
            <person name="Yoshikawa H."/>
            <person name="Miyagishima S.Y."/>
        </authorList>
    </citation>
    <scope>NUCLEOTIDE SEQUENCE [LARGE SCALE GENOMIC DNA]</scope>
    <source>
        <strain evidence="1 2">NIES-2499</strain>
    </source>
</reference>
<name>A0A250XQ23_9CHLO</name>
<comment type="caution">
    <text evidence="1">The sequence shown here is derived from an EMBL/GenBank/DDBJ whole genome shotgun (WGS) entry which is preliminary data.</text>
</comment>
<accession>A0A250XQ23</accession>
<sequence length="412" mass="43312">MPSTSGRLPGVLEYAKSHRRSLLASGAGVLVAYYIYRMYSSSAYAEHSKNPSTFQKWKSVLSNYAEALSSFSGTISVISSDVHAYVTSDSSDIPRSIQQLMKVLHSAELQALLQSTASNIARGCAEAVGTSQAADGNSTVTAILDAIFSERGRSLLSLAVGVASSNATSAFCEYLGRMQQMSTSSSSDTPSQFSLDAILQLLASDSGEKIITLLITKSIKSAVKTYVEATAGINMYDDMLGSMAKPEHRDIVTDMVSRSTAAFCKEVAAAYRKASMPAANSASQVTACRSASLSHQETISCATASTTDVVCKSRSRSNSHDGGMGFAGQAPSVMLLHSSSPAVDTGPGQSQPLRYSKLPAMRNVVAAAGGAAPGGCTSSGRQNALKPSSQVWVKQVVELVKEREVSPFTQDC</sequence>
<dbReference type="OrthoDB" id="1641131at2759"/>
<dbReference type="Proteomes" id="UP000232323">
    <property type="component" value="Unassembled WGS sequence"/>
</dbReference>
<dbReference type="EMBL" id="BEGY01000154">
    <property type="protein sequence ID" value="GAX85181.1"/>
    <property type="molecule type" value="Genomic_DNA"/>
</dbReference>
<protein>
    <submittedName>
        <fullName evidence="1">Uncharacterized protein</fullName>
    </submittedName>
</protein>
<evidence type="ECO:0000313" key="1">
    <source>
        <dbReference type="EMBL" id="GAX85181.1"/>
    </source>
</evidence>
<evidence type="ECO:0000313" key="2">
    <source>
        <dbReference type="Proteomes" id="UP000232323"/>
    </source>
</evidence>
<proteinExistence type="predicted"/>
<gene>
    <name evidence="1" type="ORF">CEUSTIGMA_g12599.t1</name>
</gene>
<dbReference type="STRING" id="1157962.A0A250XQ23"/>
<dbReference type="AlphaFoldDB" id="A0A250XQ23"/>